<protein>
    <recommendedName>
        <fullName evidence="3">60S ribosomal protein L8</fullName>
    </recommendedName>
</protein>
<comment type="function">
    <text evidence="3">Component of the ribosome.</text>
</comment>
<dbReference type="VEuPathDB" id="MicrosporidiaDB:ECANGB1_2470"/>
<dbReference type="GO" id="GO:0022625">
    <property type="term" value="C:cytosolic large ribosomal subunit"/>
    <property type="evidence" value="ECO:0007669"/>
    <property type="project" value="UniProtKB-UniRule"/>
</dbReference>
<comment type="caution">
    <text evidence="5">The sequence shown here is derived from an EMBL/GenBank/DDBJ whole genome shotgun (WGS) entry which is preliminary data.</text>
</comment>
<evidence type="ECO:0000256" key="2">
    <source>
        <dbReference type="ARBA" id="ARBA00023274"/>
    </source>
</evidence>
<evidence type="ECO:0000256" key="3">
    <source>
        <dbReference type="RuleBase" id="RU367042"/>
    </source>
</evidence>
<dbReference type="InterPro" id="IPR029064">
    <property type="entry name" value="Ribosomal_eL30-like_sf"/>
</dbReference>
<proteinExistence type="inferred from homology"/>
<dbReference type="SUPFAM" id="SSF55315">
    <property type="entry name" value="L30e-like"/>
    <property type="match status" value="1"/>
</dbReference>
<feature type="domain" description="Ribosomal protein eL8/eL30/eS12/Gadd45" evidence="4">
    <location>
        <begin position="90"/>
        <end position="159"/>
    </location>
</feature>
<dbReference type="GO" id="GO:0003723">
    <property type="term" value="F:RNA binding"/>
    <property type="evidence" value="ECO:0007669"/>
    <property type="project" value="UniProtKB-UniRule"/>
</dbReference>
<evidence type="ECO:0000256" key="1">
    <source>
        <dbReference type="ARBA" id="ARBA00007337"/>
    </source>
</evidence>
<keyword evidence="3 5" id="KW-0689">Ribosomal protein</keyword>
<comment type="similarity">
    <text evidence="1 3">Belongs to the eukaryotic ribosomal protein eL8 family.</text>
</comment>
<dbReference type="Pfam" id="PF01248">
    <property type="entry name" value="Ribosomal_L7Ae"/>
    <property type="match status" value="1"/>
</dbReference>
<dbReference type="Proteomes" id="UP000192639">
    <property type="component" value="Unassembled WGS sequence"/>
</dbReference>
<reference evidence="5 6" key="1">
    <citation type="journal article" date="2017" name="Environ. Microbiol.">
        <title>Decay of the glycolytic pathway and adaptation to intranuclear parasitism within Enterocytozoonidae microsporidia.</title>
        <authorList>
            <person name="Wiredu Boakye D."/>
            <person name="Jaroenlak P."/>
            <person name="Prachumwat A."/>
            <person name="Williams T.A."/>
            <person name="Bateman K.S."/>
            <person name="Itsathitphaisarn O."/>
            <person name="Sritunyalucksana K."/>
            <person name="Paszkiewicz K.H."/>
            <person name="Moore K.A."/>
            <person name="Stentiford G.D."/>
            <person name="Williams B.A."/>
        </authorList>
    </citation>
    <scope>NUCLEOTIDE SEQUENCE [LARGE SCALE GENOMIC DNA]</scope>
    <source>
        <strain evidence="5 6">GB1</strain>
    </source>
</reference>
<evidence type="ECO:0000313" key="6">
    <source>
        <dbReference type="Proteomes" id="UP000192639"/>
    </source>
</evidence>
<evidence type="ECO:0000259" key="4">
    <source>
        <dbReference type="Pfam" id="PF01248"/>
    </source>
</evidence>
<name>A0A1Y1S9B2_9MICR</name>
<keyword evidence="6" id="KW-1185">Reference proteome</keyword>
<dbReference type="GO" id="GO:0030684">
    <property type="term" value="C:preribosome"/>
    <property type="evidence" value="ECO:0007669"/>
    <property type="project" value="EnsemblFungi"/>
</dbReference>
<sequence length="204" mass="23124">MTLGLKKKVVKVIKLTEEQKIARKKAIEKKINKLKNAVKIPGPINQFKTFLDKEDEKTVLDFLGKFKPETKKEKKERLSKKNPNEGPKPTLLKFGLKHIISLIEQKRLKFLMIAADVTPITTVCFLPTLCKKFGCSYAFIDMQSRLGELVHLKRSAAVGLEDVDSEHQAALENVFRIANAKYADLYETHMTTIGGNVKKVNTLE</sequence>
<keyword evidence="2 3" id="KW-0687">Ribonucleoprotein</keyword>
<dbReference type="Gene3D" id="3.30.1330.30">
    <property type="match status" value="1"/>
</dbReference>
<dbReference type="InterPro" id="IPR018492">
    <property type="entry name" value="Ribosomal_eL8/Nhp2"/>
</dbReference>
<dbReference type="PRINTS" id="PR00882">
    <property type="entry name" value="RIBOSOMALL7A"/>
</dbReference>
<accession>A0A1Y1S9B2</accession>
<dbReference type="InterPro" id="IPR004038">
    <property type="entry name" value="Ribosomal_eL8/eL30/eS12/Gad45"/>
</dbReference>
<evidence type="ECO:0000313" key="5">
    <source>
        <dbReference type="EMBL" id="ORD95056.1"/>
    </source>
</evidence>
<dbReference type="AlphaFoldDB" id="A0A1Y1S9B2"/>
<dbReference type="EMBL" id="LWDP01000004">
    <property type="protein sequence ID" value="ORD95056.1"/>
    <property type="molecule type" value="Genomic_DNA"/>
</dbReference>
<dbReference type="InterPro" id="IPR001921">
    <property type="entry name" value="Ribosomal_eL8_euk"/>
</dbReference>
<dbReference type="OrthoDB" id="29563at2759"/>
<gene>
    <name evidence="5" type="ORF">ECANGB1_2470</name>
</gene>
<organism evidence="5 6">
    <name type="scientific">Enterospora canceri</name>
    <dbReference type="NCBI Taxonomy" id="1081671"/>
    <lineage>
        <taxon>Eukaryota</taxon>
        <taxon>Fungi</taxon>
        <taxon>Fungi incertae sedis</taxon>
        <taxon>Microsporidia</taxon>
        <taxon>Enterocytozoonidae</taxon>
        <taxon>Enterospora</taxon>
    </lineage>
</organism>
<dbReference type="PRINTS" id="PR00881">
    <property type="entry name" value="L7ARS6FAMILY"/>
</dbReference>